<dbReference type="Gene3D" id="1.20.1260.60">
    <property type="entry name" value="Vacuolar protein sorting-associated protein Ist1"/>
    <property type="match status" value="2"/>
</dbReference>
<comment type="caution">
    <text evidence="3">The sequence shown here is derived from an EMBL/GenBank/DDBJ whole genome shotgun (WGS) entry which is preliminary data.</text>
</comment>
<dbReference type="PANTHER" id="PTHR12161">
    <property type="entry name" value="IST1 FAMILY MEMBER"/>
    <property type="match status" value="1"/>
</dbReference>
<name>A0AAD5CP97_AMBAR</name>
<reference evidence="3" key="1">
    <citation type="submission" date="2022-06" db="EMBL/GenBank/DDBJ databases">
        <title>Uncovering the hologenomic basis of an extraordinary plant invasion.</title>
        <authorList>
            <person name="Bieker V.C."/>
            <person name="Martin M.D."/>
            <person name="Gilbert T."/>
            <person name="Hodgins K."/>
            <person name="Battlay P."/>
            <person name="Petersen B."/>
            <person name="Wilson J."/>
        </authorList>
    </citation>
    <scope>NUCLEOTIDE SEQUENCE</scope>
    <source>
        <strain evidence="3">AA19_3_7</strain>
        <tissue evidence="3">Leaf</tissue>
    </source>
</reference>
<sequence>MSMLDSIFAKGAFKASKCKTLLKLTIPRIKLLRNRREIHIKQMRRDIAKLLETGQEATARIRVEHIIREEKMMAAQEIIELFCELVVVRLPIIEAQRECPLDLKEAISSLCFAAPRCADLPELIQLIEHLSVRAPAPNVKLNLLKEIAEEYELDWDPTASETELLKPHEDLLNGPSQLASPKLPPPEEKQEEPVQAASEQPHYVQSDSDSDYDILDLPEVPSSSIQPNAPSETVSRPEMLPFPPSALSDLNNEEPENIYEKSATNETEQKQFLPFISPPSDTVSVKEAIPSPRPQTDDLQTVKEVQERVPVSRTKHGVKDDLQDVLAAAQAAAESAERAATAARVAASLAQMRISELVKKQNEYESNENPFSGEPEKSNVDHDAVTSPSPVATSHQPQRLPSMDDGFMSYPNLFSKPNAGELTRDQSFADSPRSNDGR</sequence>
<dbReference type="AlphaFoldDB" id="A0AAD5CP97"/>
<feature type="compositionally biased region" description="Polar residues" evidence="2">
    <location>
        <begin position="221"/>
        <end position="234"/>
    </location>
</feature>
<keyword evidence="4" id="KW-1185">Reference proteome</keyword>
<dbReference type="Proteomes" id="UP001206925">
    <property type="component" value="Unassembled WGS sequence"/>
</dbReference>
<comment type="similarity">
    <text evidence="1">Belongs to the IST1 family.</text>
</comment>
<dbReference type="EMBL" id="JAMZMK010007183">
    <property type="protein sequence ID" value="KAI7745636.1"/>
    <property type="molecule type" value="Genomic_DNA"/>
</dbReference>
<protein>
    <recommendedName>
        <fullName evidence="5">IST1-like protein</fullName>
    </recommendedName>
</protein>
<gene>
    <name evidence="3" type="ORF">M8C21_002722</name>
</gene>
<organism evidence="3 4">
    <name type="scientific">Ambrosia artemisiifolia</name>
    <name type="common">Common ragweed</name>
    <dbReference type="NCBI Taxonomy" id="4212"/>
    <lineage>
        <taxon>Eukaryota</taxon>
        <taxon>Viridiplantae</taxon>
        <taxon>Streptophyta</taxon>
        <taxon>Embryophyta</taxon>
        <taxon>Tracheophyta</taxon>
        <taxon>Spermatophyta</taxon>
        <taxon>Magnoliopsida</taxon>
        <taxon>eudicotyledons</taxon>
        <taxon>Gunneridae</taxon>
        <taxon>Pentapetalae</taxon>
        <taxon>asterids</taxon>
        <taxon>campanulids</taxon>
        <taxon>Asterales</taxon>
        <taxon>Asteraceae</taxon>
        <taxon>Asteroideae</taxon>
        <taxon>Heliantheae alliance</taxon>
        <taxon>Heliantheae</taxon>
        <taxon>Ambrosia</taxon>
    </lineage>
</organism>
<proteinExistence type="inferred from homology"/>
<evidence type="ECO:0000313" key="4">
    <source>
        <dbReference type="Proteomes" id="UP001206925"/>
    </source>
</evidence>
<feature type="region of interest" description="Disordered" evidence="2">
    <location>
        <begin position="171"/>
        <end position="251"/>
    </location>
</feature>
<dbReference type="InterPro" id="IPR005061">
    <property type="entry name" value="Ist1"/>
</dbReference>
<feature type="compositionally biased region" description="Basic and acidic residues" evidence="2">
    <location>
        <begin position="374"/>
        <end position="384"/>
    </location>
</feature>
<accession>A0AAD5CP97</accession>
<evidence type="ECO:0000256" key="2">
    <source>
        <dbReference type="SAM" id="MobiDB-lite"/>
    </source>
</evidence>
<feature type="region of interest" description="Disordered" evidence="2">
    <location>
        <begin position="274"/>
        <end position="299"/>
    </location>
</feature>
<evidence type="ECO:0008006" key="5">
    <source>
        <dbReference type="Google" id="ProtNLM"/>
    </source>
</evidence>
<dbReference type="PANTHER" id="PTHR12161:SF5">
    <property type="entry name" value="IST1 HOMOLOG"/>
    <property type="match status" value="1"/>
</dbReference>
<feature type="region of interest" description="Disordered" evidence="2">
    <location>
        <begin position="360"/>
        <end position="438"/>
    </location>
</feature>
<feature type="compositionally biased region" description="Polar residues" evidence="2">
    <location>
        <begin position="386"/>
        <end position="399"/>
    </location>
</feature>
<dbReference type="Pfam" id="PF03398">
    <property type="entry name" value="Ist1"/>
    <property type="match status" value="1"/>
</dbReference>
<dbReference type="InterPro" id="IPR042277">
    <property type="entry name" value="IST1-like"/>
</dbReference>
<evidence type="ECO:0000256" key="1">
    <source>
        <dbReference type="ARBA" id="ARBA00005536"/>
    </source>
</evidence>
<dbReference type="GO" id="GO:0015031">
    <property type="term" value="P:protein transport"/>
    <property type="evidence" value="ECO:0007669"/>
    <property type="project" value="InterPro"/>
</dbReference>
<evidence type="ECO:0000313" key="3">
    <source>
        <dbReference type="EMBL" id="KAI7745636.1"/>
    </source>
</evidence>